<protein>
    <submittedName>
        <fullName evidence="1">Uncharacterized protein</fullName>
    </submittedName>
</protein>
<organism evidence="1 2">
    <name type="scientific">Psychrosphaera algicola</name>
    <dbReference type="NCBI Taxonomy" id="3023714"/>
    <lineage>
        <taxon>Bacteria</taxon>
        <taxon>Pseudomonadati</taxon>
        <taxon>Pseudomonadota</taxon>
        <taxon>Gammaproteobacteria</taxon>
        <taxon>Alteromonadales</taxon>
        <taxon>Pseudoalteromonadaceae</taxon>
        <taxon>Psychrosphaera</taxon>
    </lineage>
</organism>
<sequence>MSCSSVMDSITGDQAASKEAITQAVMSDARKQASERDAFRHPQQTLEFFGLRDDMTVVEIWHLVVAGIHLLLTR</sequence>
<accession>A0ABT5FDD3</accession>
<evidence type="ECO:0000313" key="2">
    <source>
        <dbReference type="Proteomes" id="UP001528411"/>
    </source>
</evidence>
<gene>
    <name evidence="1" type="ORF">PN838_10690</name>
</gene>
<evidence type="ECO:0000313" key="1">
    <source>
        <dbReference type="EMBL" id="MDC2889144.1"/>
    </source>
</evidence>
<dbReference type="Proteomes" id="UP001528411">
    <property type="component" value="Unassembled WGS sequence"/>
</dbReference>
<comment type="caution">
    <text evidence="1">The sequence shown here is derived from an EMBL/GenBank/DDBJ whole genome shotgun (WGS) entry which is preliminary data.</text>
</comment>
<dbReference type="EMBL" id="JAQOMS010000002">
    <property type="protein sequence ID" value="MDC2889144.1"/>
    <property type="molecule type" value="Genomic_DNA"/>
</dbReference>
<keyword evidence="2" id="KW-1185">Reference proteome</keyword>
<proteinExistence type="predicted"/>
<reference evidence="1 2" key="1">
    <citation type="submission" date="2023-01" db="EMBL/GenBank/DDBJ databases">
        <title>Psychrosphaera sp. nov., isolated from marine algae.</title>
        <authorList>
            <person name="Bayburt H."/>
            <person name="Choi B.J."/>
            <person name="Kim J.M."/>
            <person name="Choi D.G."/>
            <person name="Jeon C.O."/>
        </authorList>
    </citation>
    <scope>NUCLEOTIDE SEQUENCE [LARGE SCALE GENOMIC DNA]</scope>
    <source>
        <strain evidence="1 2">G1-22</strain>
    </source>
</reference>
<name>A0ABT5FDD3_9GAMM</name>